<dbReference type="Pfam" id="PF20217">
    <property type="entry name" value="DUF6577"/>
    <property type="match status" value="1"/>
</dbReference>
<evidence type="ECO:0000313" key="1">
    <source>
        <dbReference type="EMBL" id="RXF67741.1"/>
    </source>
</evidence>
<dbReference type="InterPro" id="IPR046484">
    <property type="entry name" value="DUF6577"/>
</dbReference>
<dbReference type="Proteomes" id="UP000290848">
    <property type="component" value="Unassembled WGS sequence"/>
</dbReference>
<accession>A0A4Q0M474</accession>
<organism evidence="1 2">
    <name type="scientific">Arcticibacter tournemirensis</name>
    <dbReference type="NCBI Taxonomy" id="699437"/>
    <lineage>
        <taxon>Bacteria</taxon>
        <taxon>Pseudomonadati</taxon>
        <taxon>Bacteroidota</taxon>
        <taxon>Sphingobacteriia</taxon>
        <taxon>Sphingobacteriales</taxon>
        <taxon>Sphingobacteriaceae</taxon>
        <taxon>Arcticibacter</taxon>
    </lineage>
</organism>
<dbReference type="EMBL" id="RXOC01000015">
    <property type="protein sequence ID" value="RXF67741.1"/>
    <property type="molecule type" value="Genomic_DNA"/>
</dbReference>
<dbReference type="RefSeq" id="WP_128770874.1">
    <property type="nucleotide sequence ID" value="NZ_RXOC01000015.1"/>
</dbReference>
<protein>
    <submittedName>
        <fullName evidence="1">Uncharacterized protein</fullName>
    </submittedName>
</protein>
<proteinExistence type="predicted"/>
<gene>
    <name evidence="1" type="ORF">EKH83_18115</name>
</gene>
<sequence length="247" mass="29099">MKQVAEEKLVNFFAGKDIFSRRDLFDFFVQSEADLKEGTLGWRIYDLKKKSILHEVKRGWYTLNVKPTYMPGIDHKVKRLASIFNKNYRDSKYCLWDINWLNDFTVHQFSQQMFLFETEKDLQESLAYTLNDSGYHVVWSLKGTHLSVFDETIIILPLITRAPIQDIKAGESIISVPTLEKMLVDIYQENKVFHFVQGAEMERIFENALSRYAINYTTLFGYAKRRGKENDLRNFISAHFPDKLKNI</sequence>
<evidence type="ECO:0000313" key="2">
    <source>
        <dbReference type="Proteomes" id="UP000290848"/>
    </source>
</evidence>
<name>A0A4Q0M474_9SPHI</name>
<dbReference type="AlphaFoldDB" id="A0A4Q0M474"/>
<reference evidence="1 2" key="1">
    <citation type="submission" date="2018-12" db="EMBL/GenBank/DDBJ databases">
        <title>The Draft Genome Sequence of the Soil Bacterium Pedobacter tournemirensis R1.</title>
        <authorList>
            <person name="He J."/>
        </authorList>
    </citation>
    <scope>NUCLEOTIDE SEQUENCE [LARGE SCALE GENOMIC DNA]</scope>
    <source>
        <strain evidence="1 2">R1</strain>
    </source>
</reference>
<comment type="caution">
    <text evidence="1">The sequence shown here is derived from an EMBL/GenBank/DDBJ whole genome shotgun (WGS) entry which is preliminary data.</text>
</comment>